<reference evidence="1 2" key="1">
    <citation type="submission" date="2019-03" db="EMBL/GenBank/DDBJ databases">
        <title>Genomic Encyclopedia of Archaeal and Bacterial Type Strains, Phase II (KMG-II): from individual species to whole genera.</title>
        <authorList>
            <person name="Goeker M."/>
        </authorList>
    </citation>
    <scope>NUCLEOTIDE SEQUENCE [LARGE SCALE GENOMIC DNA]</scope>
    <source>
        <strain evidence="1 2">DSM 19035</strain>
    </source>
</reference>
<dbReference type="GO" id="GO:0016788">
    <property type="term" value="F:hydrolase activity, acting on ester bonds"/>
    <property type="evidence" value="ECO:0007669"/>
    <property type="project" value="InterPro"/>
</dbReference>
<sequence>MKSNYIVKSILAIAVVSVASCKPELSEVTPSKGNADFSRYVALGNSLTSGFADGGLYLEGQKNSFPEIIAGQMKAVGGGSFTSPLFSEAQFNGSGYLRFAGFKADGTPNIERVTTQTAVRGQVNIPPVGNVILYTKYTGDINNYGVPGIKLDNADLAPYGNFNGYFERLLPGNAGTNNTSYIDFVMQKDFTFFSMWLGGNDILGYASSGGAGDVPTLKTTFSTKYASVLARLTSKGAKGVVATIPDITITPYFRTVTLASLLAAVRATPAGANVNTLYLRTGAGVARAATAEDLFTLTLSSDGVFGVNDPLKGPYGLSPANPIENKYALDKDEVAVVIDFTNSYNATIKAAANTSNLAIVDAGALLKEYGAGTKVNGVGVSAEFIRGNLFSLDGIHLTPLGYAIVANEFIKAINSKYSSSIPTVDASKYRGTLYP</sequence>
<organism evidence="1 2">
    <name type="scientific">Pedobacter metabolipauper</name>
    <dbReference type="NCBI Taxonomy" id="425513"/>
    <lineage>
        <taxon>Bacteria</taxon>
        <taxon>Pseudomonadati</taxon>
        <taxon>Bacteroidota</taxon>
        <taxon>Sphingobacteriia</taxon>
        <taxon>Sphingobacteriales</taxon>
        <taxon>Sphingobacteriaceae</taxon>
        <taxon>Pedobacter</taxon>
    </lineage>
</organism>
<dbReference type="PROSITE" id="PS51257">
    <property type="entry name" value="PROKAR_LIPOPROTEIN"/>
    <property type="match status" value="1"/>
</dbReference>
<gene>
    <name evidence="1" type="ORF">ATK78_3822</name>
</gene>
<name>A0A4R6SUD7_9SPHI</name>
<dbReference type="Gene3D" id="3.40.50.1110">
    <property type="entry name" value="SGNH hydrolase"/>
    <property type="match status" value="1"/>
</dbReference>
<dbReference type="InterPro" id="IPR036514">
    <property type="entry name" value="SGNH_hydro_sf"/>
</dbReference>
<keyword evidence="1" id="KW-0378">Hydrolase</keyword>
<dbReference type="EMBL" id="SNYC01000006">
    <property type="protein sequence ID" value="TDQ07694.1"/>
    <property type="molecule type" value="Genomic_DNA"/>
</dbReference>
<evidence type="ECO:0000313" key="2">
    <source>
        <dbReference type="Proteomes" id="UP000295620"/>
    </source>
</evidence>
<dbReference type="RefSeq" id="WP_133577631.1">
    <property type="nucleotide sequence ID" value="NZ_SNYC01000006.1"/>
</dbReference>
<dbReference type="Pfam" id="PF00657">
    <property type="entry name" value="Lipase_GDSL"/>
    <property type="match status" value="1"/>
</dbReference>
<dbReference type="OrthoDB" id="9764164at2"/>
<dbReference type="InterPro" id="IPR001087">
    <property type="entry name" value="GDSL"/>
</dbReference>
<keyword evidence="2" id="KW-1185">Reference proteome</keyword>
<dbReference type="AlphaFoldDB" id="A0A4R6SUD7"/>
<dbReference type="Proteomes" id="UP000295620">
    <property type="component" value="Unassembled WGS sequence"/>
</dbReference>
<evidence type="ECO:0000313" key="1">
    <source>
        <dbReference type="EMBL" id="TDQ07694.1"/>
    </source>
</evidence>
<protein>
    <submittedName>
        <fullName evidence="1">GDSL-like lipase/acylhydrolase family protein</fullName>
    </submittedName>
</protein>
<comment type="caution">
    <text evidence="1">The sequence shown here is derived from an EMBL/GenBank/DDBJ whole genome shotgun (WGS) entry which is preliminary data.</text>
</comment>
<proteinExistence type="predicted"/>
<accession>A0A4R6SUD7</accession>
<dbReference type="SUPFAM" id="SSF52266">
    <property type="entry name" value="SGNH hydrolase"/>
    <property type="match status" value="1"/>
</dbReference>